<accession>A0A3M7R223</accession>
<protein>
    <submittedName>
        <fullName evidence="1">Uncharacterized protein</fullName>
    </submittedName>
</protein>
<dbReference type="Proteomes" id="UP000276133">
    <property type="component" value="Unassembled WGS sequence"/>
</dbReference>
<comment type="caution">
    <text evidence="1">The sequence shown here is derived from an EMBL/GenBank/DDBJ whole genome shotgun (WGS) entry which is preliminary data.</text>
</comment>
<sequence>MQHVTFQNKPRIVDRQLKEIEQERSKGKIDSVIKRDIMISNNDLSQKEDLRWIKLFLMLDKHYLRLDKNVEDRIIYILEYYNASNITIKRSNLKHCYKEIESKLDLIFFRFFERFIFPSNIFNDVFQMKTYKTSTNHLTKVIKVSFCIFTLINHTVALPYNETQ</sequence>
<dbReference type="AlphaFoldDB" id="A0A3M7R223"/>
<evidence type="ECO:0000313" key="2">
    <source>
        <dbReference type="Proteomes" id="UP000276133"/>
    </source>
</evidence>
<gene>
    <name evidence="1" type="ORF">BpHYR1_015413</name>
</gene>
<organism evidence="1 2">
    <name type="scientific">Brachionus plicatilis</name>
    <name type="common">Marine rotifer</name>
    <name type="synonym">Brachionus muelleri</name>
    <dbReference type="NCBI Taxonomy" id="10195"/>
    <lineage>
        <taxon>Eukaryota</taxon>
        <taxon>Metazoa</taxon>
        <taxon>Spiralia</taxon>
        <taxon>Gnathifera</taxon>
        <taxon>Rotifera</taxon>
        <taxon>Eurotatoria</taxon>
        <taxon>Monogononta</taxon>
        <taxon>Pseudotrocha</taxon>
        <taxon>Ploima</taxon>
        <taxon>Brachionidae</taxon>
        <taxon>Brachionus</taxon>
    </lineage>
</organism>
<dbReference type="EMBL" id="REGN01004413">
    <property type="protein sequence ID" value="RNA17626.1"/>
    <property type="molecule type" value="Genomic_DNA"/>
</dbReference>
<reference evidence="1 2" key="1">
    <citation type="journal article" date="2018" name="Sci. Rep.">
        <title>Genomic signatures of local adaptation to the degree of environmental predictability in rotifers.</title>
        <authorList>
            <person name="Franch-Gras L."/>
            <person name="Hahn C."/>
            <person name="Garcia-Roger E.M."/>
            <person name="Carmona M.J."/>
            <person name="Serra M."/>
            <person name="Gomez A."/>
        </authorList>
    </citation>
    <scope>NUCLEOTIDE SEQUENCE [LARGE SCALE GENOMIC DNA]</scope>
    <source>
        <strain evidence="1">HYR1</strain>
    </source>
</reference>
<proteinExistence type="predicted"/>
<keyword evidence="2" id="KW-1185">Reference proteome</keyword>
<name>A0A3M7R223_BRAPC</name>
<evidence type="ECO:0000313" key="1">
    <source>
        <dbReference type="EMBL" id="RNA17626.1"/>
    </source>
</evidence>